<dbReference type="Pfam" id="PF11954">
    <property type="entry name" value="DUF3471"/>
    <property type="match status" value="1"/>
</dbReference>
<dbReference type="AlphaFoldDB" id="A0A418M2K3"/>
<evidence type="ECO:0000256" key="1">
    <source>
        <dbReference type="SAM" id="SignalP"/>
    </source>
</evidence>
<gene>
    <name evidence="3" type="ORF">DYU11_23425</name>
</gene>
<feature type="domain" description="Peptidase S12 Pab87-related C-terminal" evidence="2">
    <location>
        <begin position="42"/>
        <end position="124"/>
    </location>
</feature>
<protein>
    <submittedName>
        <fullName evidence="3">DUF3471 domain-containing protein</fullName>
    </submittedName>
</protein>
<keyword evidence="4" id="KW-1185">Reference proteome</keyword>
<name>A0A418M2K3_9BACT</name>
<evidence type="ECO:0000259" key="2">
    <source>
        <dbReference type="Pfam" id="PF11954"/>
    </source>
</evidence>
<feature type="chain" id="PRO_5019577914" evidence="1">
    <location>
        <begin position="23"/>
        <end position="137"/>
    </location>
</feature>
<evidence type="ECO:0000313" key="4">
    <source>
        <dbReference type="Proteomes" id="UP000283523"/>
    </source>
</evidence>
<dbReference type="Proteomes" id="UP000283523">
    <property type="component" value="Unassembled WGS sequence"/>
</dbReference>
<dbReference type="EMBL" id="QXED01000007">
    <property type="protein sequence ID" value="RIV19875.1"/>
    <property type="molecule type" value="Genomic_DNA"/>
</dbReference>
<proteinExistence type="predicted"/>
<keyword evidence="1" id="KW-0732">Signal</keyword>
<evidence type="ECO:0000313" key="3">
    <source>
        <dbReference type="EMBL" id="RIV19875.1"/>
    </source>
</evidence>
<dbReference type="RefSeq" id="WP_119670160.1">
    <property type="nucleotide sequence ID" value="NZ_QXED01000007.1"/>
</dbReference>
<organism evidence="3 4">
    <name type="scientific">Fibrisoma montanum</name>
    <dbReference type="NCBI Taxonomy" id="2305895"/>
    <lineage>
        <taxon>Bacteria</taxon>
        <taxon>Pseudomonadati</taxon>
        <taxon>Bacteroidota</taxon>
        <taxon>Cytophagia</taxon>
        <taxon>Cytophagales</taxon>
        <taxon>Spirosomataceae</taxon>
        <taxon>Fibrisoma</taxon>
    </lineage>
</organism>
<feature type="signal peptide" evidence="1">
    <location>
        <begin position="1"/>
        <end position="22"/>
    </location>
</feature>
<dbReference type="InterPro" id="IPR021860">
    <property type="entry name" value="Peptidase_S12_Pab87-rel_C"/>
</dbReference>
<comment type="caution">
    <text evidence="3">The sequence shown here is derived from an EMBL/GenBank/DDBJ whole genome shotgun (WGS) entry which is preliminary data.</text>
</comment>
<sequence length="137" mass="14840">MKPLTSLLLLAVCLTTTGYTLAQPSTEQLQSRTTFRRIDNPAKPSADDLQAYAGTYSFPSGGQLQKFTITVKDGELYGEADSYGSNKLLKQAEPDTYKSTSSYGSIIVFNRDATSKAVTSLLIKLMGQEATATKDKP</sequence>
<dbReference type="OrthoDB" id="955781at2"/>
<accession>A0A418M2K3</accession>
<reference evidence="3 4" key="1">
    <citation type="submission" date="2018-08" db="EMBL/GenBank/DDBJ databases">
        <title>Fibrisoma montanum sp. nov., isolated from Danxia mountain soil.</title>
        <authorList>
            <person name="Huang Y."/>
        </authorList>
    </citation>
    <scope>NUCLEOTIDE SEQUENCE [LARGE SCALE GENOMIC DNA]</scope>
    <source>
        <strain evidence="3 4">HYT19</strain>
    </source>
</reference>